<dbReference type="Proteomes" id="UP000245711">
    <property type="component" value="Plasmid pRB98"/>
</dbReference>
<evidence type="ECO:0008006" key="3">
    <source>
        <dbReference type="Google" id="ProtNLM"/>
    </source>
</evidence>
<reference evidence="1 2" key="1">
    <citation type="submission" date="2017-05" db="EMBL/GenBank/DDBJ databases">
        <title>Isolation of Rhodococcus sp. S2-17 biodegrading of BP-3.</title>
        <authorList>
            <person name="Lee Y."/>
            <person name="Kim K.H."/>
            <person name="Chun B.H."/>
            <person name="Jung H.S."/>
            <person name="Jeon C.O."/>
        </authorList>
    </citation>
    <scope>NUCLEOTIDE SEQUENCE [LARGE SCALE GENOMIC DNA]</scope>
    <source>
        <strain evidence="1 2">S2-17</strain>
        <plasmid evidence="2">prb98</plasmid>
    </source>
</reference>
<evidence type="ECO:0000313" key="2">
    <source>
        <dbReference type="Proteomes" id="UP000245711"/>
    </source>
</evidence>
<dbReference type="EMBL" id="CP021355">
    <property type="protein sequence ID" value="AWK76416.1"/>
    <property type="molecule type" value="Genomic_DNA"/>
</dbReference>
<evidence type="ECO:0000313" key="1">
    <source>
        <dbReference type="EMBL" id="AWK76416.1"/>
    </source>
</evidence>
<dbReference type="RefSeq" id="WP_109335869.1">
    <property type="nucleotide sequence ID" value="NZ_CP021355.1"/>
</dbReference>
<dbReference type="KEGG" id="roz:CBI38_33965"/>
<geneLocation type="plasmid" evidence="2">
    <name>prb98</name>
</geneLocation>
<keyword evidence="1" id="KW-0614">Plasmid</keyword>
<proteinExistence type="predicted"/>
<dbReference type="AlphaFoldDB" id="A0A2S2C6B6"/>
<sequence length="162" mass="18035">MAHRAAVTRAVDHLFRIAVGDEARSLTGMANALARDRGRPLLIHEGPDLPSRVFGQWVRNPDHDEIKYALWVHARERTIAHELGHMALGHVGRPAIELATDYLPPESHDLAKLMLQRDCTDTRSTEEADAEAFASLLLRRLKGSSRTSHNPAVRSRLDEALG</sequence>
<protein>
    <recommendedName>
        <fullName evidence="3">IrrE N-terminal-like domain-containing protein</fullName>
    </recommendedName>
</protein>
<keyword evidence="2" id="KW-1185">Reference proteome</keyword>
<accession>A0A2S2C6B6</accession>
<organism evidence="1 2">
    <name type="scientific">Rhodococcus oxybenzonivorans</name>
    <dbReference type="NCBI Taxonomy" id="1990687"/>
    <lineage>
        <taxon>Bacteria</taxon>
        <taxon>Bacillati</taxon>
        <taxon>Actinomycetota</taxon>
        <taxon>Actinomycetes</taxon>
        <taxon>Mycobacteriales</taxon>
        <taxon>Nocardiaceae</taxon>
        <taxon>Rhodococcus</taxon>
    </lineage>
</organism>
<name>A0A2S2C6B6_9NOCA</name>
<dbReference type="OrthoDB" id="4144896at2"/>
<gene>
    <name evidence="1" type="ORF">CBI38_33965</name>
</gene>